<dbReference type="GO" id="GO:0006414">
    <property type="term" value="P:translational elongation"/>
    <property type="evidence" value="ECO:0000318"/>
    <property type="project" value="GO_Central"/>
</dbReference>
<dbReference type="Proteomes" id="UP000006906">
    <property type="component" value="Chromosome 6"/>
</dbReference>
<dbReference type="GO" id="GO:0005525">
    <property type="term" value="F:GTP binding"/>
    <property type="evidence" value="ECO:0007669"/>
    <property type="project" value="InterPro"/>
</dbReference>
<sequence length="1285" mass="126440">MLDVDLASSSLGAARGAPVWVAFESTTQTYPVKPKRRKGARGRVSAEEMTAIIESGGKNNNSRLRPDQIEALRLKREPKDHTVTCLEQEDGEGNVEYKYRIKDPHPVRLQQLITQLKYRLSEGNGECFYYIGVEDNGYPKGLEPADLDGSIATLQHMAASLGACVSLVHYLPGAWGRRAALLRVAHSTAQEACHTDLRIAVAGSVEAGKSTLVAVLSTGSDGRPLLDNGRGLARMAVFRHKHEMQSGRTSSICHQLLGYDADGRVINYATPAATALTPAEITGAAAKVLTFLDMGGHEKYLKTALYGMTALLPDYSLLCVCAAAGLGRVAREHLAVAVALEVPVAVIITKVELVRPERFAAVVDEVRQLVALTLQHESGSAGGAAPAANDGDHATGTAAEEQRRVEEASPLVGTEAEAMAAARVLGQLHADSLASPTARGALRVHMPIFAVSAVTGAGLTVLHAFLGALQPGPGPLKGAAVATPLAAPAPGSEAAPGFGGATAEGRGEGGAESGYASSCGWTSAGGSPRVGEALSPPPFAPGAEEGDVAAVAAAAAAVAAAAAAGAHHQHQLLYAPAGGAAAPSAEAQAVHFQVDGTFEVEGVGSVVSGTLVSGTLRLGQALVLGPTAAGGFTRVTVRQLQRSHVQVKCVRAGQTCTIAISPADAADAAPAPAGSLPYGSSPSAAPGGYFANAGGAAATAAAVPGSLAAAAAAGAAGGGANGGAGGGGGDFDDALAAAQTALELCLGLDDDEDGGNAADDDLFGFDACDAPPPGRQARGSAAHQQQQQQQQQARASRASGSSACAGASPSLSPSLPPSPGVFGGGGGGYLPLSMSVSQLHSTTSFCVGGAVAAAAAGAGGGGGGAGSGAHGGVAVGTVPGLMSSSAPIGNSSGLQLASSLGACGPGCSPPGLGSLAAPARKGAVLLEPALQPRTSWSFEAVLILLGGHWPPRGLLSGRWPPLDEDDVPARGSAAAAAAAAAEAAAAGTAAAAAMAAVPPADHASDSAACATEPPGGSSGHLSSERSGSMTPGGGAGGATSDDCGAPGSAAATAAAAVAAVVVDASGAAVRGARAVRAASVSATVGAKAAPLQVPSGAVRAGSVGGVAGAGRRRRQRSGSGGNYVMVVHCGSVRQPAYVVNMQELLEEPEALAIEADASRGDQAAEAGAARSCPELRISASTRAAAALLHSTRAQGNASAAGATSTAAASAAAGAGAGGVTAVTAVAASTASGGGCVDQGDLGCLVRVVLRWQHRPEWLREGAKLLVRDRSDGRIAGAGFVRRAVV</sequence>
<dbReference type="SUPFAM" id="SSF50447">
    <property type="entry name" value="Translation proteins"/>
    <property type="match status" value="1"/>
</dbReference>
<feature type="region of interest" description="Disordered" evidence="1">
    <location>
        <begin position="488"/>
        <end position="515"/>
    </location>
</feature>
<feature type="region of interest" description="Disordered" evidence="1">
    <location>
        <begin position="1004"/>
        <end position="1040"/>
    </location>
</feature>
<protein>
    <recommendedName>
        <fullName evidence="2">Tr-type G domain-containing protein</fullName>
    </recommendedName>
</protein>
<dbReference type="Gramene" id="PNW82099">
    <property type="protein sequence ID" value="PNW82099"/>
    <property type="gene ID" value="CHLRE_06g273800v5"/>
</dbReference>
<dbReference type="GeneID" id="5721784"/>
<gene>
    <name evidence="3" type="ORF">CHLRE_06g273800v5</name>
</gene>
<dbReference type="PANTHER" id="PTHR43721">
    <property type="entry name" value="ELONGATION FACTOR TU-RELATED"/>
    <property type="match status" value="1"/>
</dbReference>
<reference evidence="3 4" key="1">
    <citation type="journal article" date="2007" name="Science">
        <title>The Chlamydomonas genome reveals the evolution of key animal and plant functions.</title>
        <authorList>
            <person name="Merchant S.S."/>
            <person name="Prochnik S.E."/>
            <person name="Vallon O."/>
            <person name="Harris E.H."/>
            <person name="Karpowicz S.J."/>
            <person name="Witman G.B."/>
            <person name="Terry A."/>
            <person name="Salamov A."/>
            <person name="Fritz-Laylin L.K."/>
            <person name="Marechal-Drouard L."/>
            <person name="Marshall W.F."/>
            <person name="Qu L.H."/>
            <person name="Nelson D.R."/>
            <person name="Sanderfoot A.A."/>
            <person name="Spalding M.H."/>
            <person name="Kapitonov V.V."/>
            <person name="Ren Q."/>
            <person name="Ferris P."/>
            <person name="Lindquist E."/>
            <person name="Shapiro H."/>
            <person name="Lucas S.M."/>
            <person name="Grimwood J."/>
            <person name="Schmutz J."/>
            <person name="Cardol P."/>
            <person name="Cerutti H."/>
            <person name="Chanfreau G."/>
            <person name="Chen C.L."/>
            <person name="Cognat V."/>
            <person name="Croft M.T."/>
            <person name="Dent R."/>
            <person name="Dutcher S."/>
            <person name="Fernandez E."/>
            <person name="Fukuzawa H."/>
            <person name="Gonzalez-Ballester D."/>
            <person name="Gonzalez-Halphen D."/>
            <person name="Hallmann A."/>
            <person name="Hanikenne M."/>
            <person name="Hippler M."/>
            <person name="Inwood W."/>
            <person name="Jabbari K."/>
            <person name="Kalanon M."/>
            <person name="Kuras R."/>
            <person name="Lefebvre P.A."/>
            <person name="Lemaire S.D."/>
            <person name="Lobanov A.V."/>
            <person name="Lohr M."/>
            <person name="Manuell A."/>
            <person name="Meier I."/>
            <person name="Mets L."/>
            <person name="Mittag M."/>
            <person name="Mittelmeier T."/>
            <person name="Moroney J.V."/>
            <person name="Moseley J."/>
            <person name="Napoli C."/>
            <person name="Nedelcu A.M."/>
            <person name="Niyogi K."/>
            <person name="Novoselov S.V."/>
            <person name="Paulsen I.T."/>
            <person name="Pazour G."/>
            <person name="Purton S."/>
            <person name="Ral J.P."/>
            <person name="Riano-Pachon D.M."/>
            <person name="Riekhof W."/>
            <person name="Rymarquis L."/>
            <person name="Schroda M."/>
            <person name="Stern D."/>
            <person name="Umen J."/>
            <person name="Willows R."/>
            <person name="Wilson N."/>
            <person name="Zimmer S.L."/>
            <person name="Allmer J."/>
            <person name="Balk J."/>
            <person name="Bisova K."/>
            <person name="Chen C.J."/>
            <person name="Elias M."/>
            <person name="Gendler K."/>
            <person name="Hauser C."/>
            <person name="Lamb M.R."/>
            <person name="Ledford H."/>
            <person name="Long J.C."/>
            <person name="Minagawa J."/>
            <person name="Page M.D."/>
            <person name="Pan J."/>
            <person name="Pootakham W."/>
            <person name="Roje S."/>
            <person name="Rose A."/>
            <person name="Stahlberg E."/>
            <person name="Terauchi A.M."/>
            <person name="Yang P."/>
            <person name="Ball S."/>
            <person name="Bowler C."/>
            <person name="Dieckmann C.L."/>
            <person name="Gladyshev V.N."/>
            <person name="Green P."/>
            <person name="Jorgensen R."/>
            <person name="Mayfield S."/>
            <person name="Mueller-Roeber B."/>
            <person name="Rajamani S."/>
            <person name="Sayre R.T."/>
            <person name="Brokstein P."/>
            <person name="Dubchak I."/>
            <person name="Goodstein D."/>
            <person name="Hornick L."/>
            <person name="Huang Y.W."/>
            <person name="Jhaveri J."/>
            <person name="Luo Y."/>
            <person name="Martinez D."/>
            <person name="Ngau W.C."/>
            <person name="Otillar B."/>
            <person name="Poliakov A."/>
            <person name="Porter A."/>
            <person name="Szajkowski L."/>
            <person name="Werner G."/>
            <person name="Zhou K."/>
            <person name="Grigoriev I.V."/>
            <person name="Rokhsar D.S."/>
            <person name="Grossman A.R."/>
        </authorList>
    </citation>
    <scope>NUCLEOTIDE SEQUENCE [LARGE SCALE GENOMIC DNA]</scope>
    <source>
        <strain evidence="4">CC-503</strain>
    </source>
</reference>
<feature type="compositionally biased region" description="Low complexity" evidence="1">
    <location>
        <begin position="775"/>
        <end position="813"/>
    </location>
</feature>
<dbReference type="KEGG" id="cre:CHLRE_06g273800v5"/>
<accession>A0A2K3DNI5</accession>
<organism evidence="3 4">
    <name type="scientific">Chlamydomonas reinhardtii</name>
    <name type="common">Chlamydomonas smithii</name>
    <dbReference type="NCBI Taxonomy" id="3055"/>
    <lineage>
        <taxon>Eukaryota</taxon>
        <taxon>Viridiplantae</taxon>
        <taxon>Chlorophyta</taxon>
        <taxon>core chlorophytes</taxon>
        <taxon>Chlorophyceae</taxon>
        <taxon>CS clade</taxon>
        <taxon>Chlamydomonadales</taxon>
        <taxon>Chlamydomonadaceae</taxon>
        <taxon>Chlamydomonas</taxon>
    </lineage>
</organism>
<dbReference type="STRING" id="3055.A0A2K3DNI5"/>
<dbReference type="Pfam" id="PF00009">
    <property type="entry name" value="GTP_EFTU"/>
    <property type="match status" value="1"/>
</dbReference>
<dbReference type="SUPFAM" id="SSF52540">
    <property type="entry name" value="P-loop containing nucleoside triphosphate hydrolases"/>
    <property type="match status" value="1"/>
</dbReference>
<feature type="region of interest" description="Disordered" evidence="1">
    <location>
        <begin position="379"/>
        <end position="410"/>
    </location>
</feature>
<dbReference type="RefSeq" id="XP_042923687.1">
    <property type="nucleotide sequence ID" value="XM_043062981.1"/>
</dbReference>
<evidence type="ECO:0000313" key="3">
    <source>
        <dbReference type="EMBL" id="PNW82099.1"/>
    </source>
</evidence>
<feature type="compositionally biased region" description="Gly residues" evidence="1">
    <location>
        <begin position="497"/>
        <end position="512"/>
    </location>
</feature>
<dbReference type="Gene3D" id="2.40.30.10">
    <property type="entry name" value="Translation factors"/>
    <property type="match status" value="1"/>
</dbReference>
<name>A0A2K3DNI5_CHLRE</name>
<dbReference type="GO" id="GO:0003924">
    <property type="term" value="F:GTPase activity"/>
    <property type="evidence" value="ECO:0007669"/>
    <property type="project" value="InterPro"/>
</dbReference>
<evidence type="ECO:0000256" key="1">
    <source>
        <dbReference type="SAM" id="MobiDB-lite"/>
    </source>
</evidence>
<evidence type="ECO:0000259" key="2">
    <source>
        <dbReference type="Pfam" id="PF00009"/>
    </source>
</evidence>
<dbReference type="PaxDb" id="3055-EDP08439"/>
<evidence type="ECO:0000313" key="4">
    <source>
        <dbReference type="Proteomes" id="UP000006906"/>
    </source>
</evidence>
<dbReference type="InterPro" id="IPR000795">
    <property type="entry name" value="T_Tr_GTP-bd_dom"/>
</dbReference>
<feature type="compositionally biased region" description="Low complexity" evidence="1">
    <location>
        <begin position="1019"/>
        <end position="1028"/>
    </location>
</feature>
<dbReference type="CDD" id="cd03694">
    <property type="entry name" value="GTPBP_II"/>
    <property type="match status" value="1"/>
</dbReference>
<dbReference type="PANTHER" id="PTHR43721:SF9">
    <property type="entry name" value="GTP-BINDING PROTEIN 1"/>
    <property type="match status" value="1"/>
</dbReference>
<dbReference type="Gene3D" id="3.40.50.300">
    <property type="entry name" value="P-loop containing nucleotide triphosphate hydrolases"/>
    <property type="match status" value="1"/>
</dbReference>
<feature type="domain" description="Tr-type G" evidence="2">
    <location>
        <begin position="198"/>
        <end position="463"/>
    </location>
</feature>
<keyword evidence="4" id="KW-1185">Reference proteome</keyword>
<dbReference type="OrthoDB" id="248233at2759"/>
<dbReference type="ExpressionAtlas" id="A0A2K3DNI5">
    <property type="expression patterns" value="baseline and differential"/>
</dbReference>
<dbReference type="OMA" id="TSSICHQ"/>
<dbReference type="InterPro" id="IPR009000">
    <property type="entry name" value="Transl_B-barrel_sf"/>
</dbReference>
<dbReference type="InterPro" id="IPR027417">
    <property type="entry name" value="P-loop_NTPase"/>
</dbReference>
<dbReference type="InParanoid" id="A0A2K3DNI5"/>
<dbReference type="InterPro" id="IPR050055">
    <property type="entry name" value="EF-Tu_GTPase"/>
</dbReference>
<feature type="region of interest" description="Disordered" evidence="1">
    <location>
        <begin position="757"/>
        <end position="819"/>
    </location>
</feature>
<dbReference type="GO" id="GO:0003746">
    <property type="term" value="F:translation elongation factor activity"/>
    <property type="evidence" value="ECO:0000318"/>
    <property type="project" value="GO_Central"/>
</dbReference>
<dbReference type="FunFam" id="3.40.50.300:FF:001865">
    <property type="entry name" value="GTP-binding protein"/>
    <property type="match status" value="1"/>
</dbReference>
<proteinExistence type="predicted"/>
<dbReference type="EMBL" id="CM008967">
    <property type="protein sequence ID" value="PNW82099.1"/>
    <property type="molecule type" value="Genomic_DNA"/>
</dbReference>